<dbReference type="PRINTS" id="PR00153">
    <property type="entry name" value="CSAPPISMRASE"/>
</dbReference>
<dbReference type="EC" id="5.2.1.8" evidence="2"/>
<comment type="function">
    <text evidence="2">PPIases accelerate the folding of proteins. It catalyzes the cis-trans isomerization of proline imidic peptide bonds in oligopeptides.</text>
</comment>
<dbReference type="PANTHER" id="PTHR45625">
    <property type="entry name" value="PEPTIDYL-PROLYL CIS-TRANS ISOMERASE-RELATED"/>
    <property type="match status" value="1"/>
</dbReference>
<dbReference type="InterPro" id="IPR002130">
    <property type="entry name" value="Cyclophilin-type_PPIase_dom"/>
</dbReference>
<evidence type="ECO:0000313" key="5">
    <source>
        <dbReference type="Proteomes" id="UP000694701"/>
    </source>
</evidence>
<keyword evidence="2" id="KW-0413">Isomerase</keyword>
<feature type="signal peptide" evidence="2">
    <location>
        <begin position="1"/>
        <end position="23"/>
    </location>
</feature>
<dbReference type="SUPFAM" id="SSF50891">
    <property type="entry name" value="Cyclophilin-like"/>
    <property type="match status" value="1"/>
</dbReference>
<sequence length="137" mass="15621">MRFCCCCCCCCCCFLPFLVKVYLVELFKLCFFKGTGKGGTSIWGRKFEDEFSEHLKHNVRGVVAMANNGPNTNASQFFFTYAKQPHLDMKYTVFGKIIDGLETLDELEKLPVNEKTFRPLNDVRIKDITIHANPFAG</sequence>
<evidence type="ECO:0000259" key="3">
    <source>
        <dbReference type="PROSITE" id="PS50072"/>
    </source>
</evidence>
<dbReference type="GO" id="GO:0003755">
    <property type="term" value="F:peptidyl-prolyl cis-trans isomerase activity"/>
    <property type="evidence" value="ECO:0007669"/>
    <property type="project" value="UniProtKB-UniRule"/>
</dbReference>
<accession>A0A8C2DSQ3</accession>
<dbReference type="InterPro" id="IPR044666">
    <property type="entry name" value="Cyclophilin_A-like"/>
</dbReference>
<organism evidence="4 5">
    <name type="scientific">Cyprinus carpio</name>
    <name type="common">Common carp</name>
    <dbReference type="NCBI Taxonomy" id="7962"/>
    <lineage>
        <taxon>Eukaryota</taxon>
        <taxon>Metazoa</taxon>
        <taxon>Chordata</taxon>
        <taxon>Craniata</taxon>
        <taxon>Vertebrata</taxon>
        <taxon>Euteleostomi</taxon>
        <taxon>Actinopterygii</taxon>
        <taxon>Neopterygii</taxon>
        <taxon>Teleostei</taxon>
        <taxon>Ostariophysi</taxon>
        <taxon>Cypriniformes</taxon>
        <taxon>Cyprinidae</taxon>
        <taxon>Cyprininae</taxon>
        <taxon>Cyprinus</taxon>
    </lineage>
</organism>
<dbReference type="Ensembl" id="ENSCCRT00020033572.1">
    <property type="protein sequence ID" value="ENSCCRP00020030685.1"/>
    <property type="gene ID" value="ENSCCRG00020013896.1"/>
</dbReference>
<dbReference type="Proteomes" id="UP000694701">
    <property type="component" value="Unplaced"/>
</dbReference>
<evidence type="ECO:0000313" key="4">
    <source>
        <dbReference type="Ensembl" id="ENSCCRP00020030685.1"/>
    </source>
</evidence>
<dbReference type="PROSITE" id="PS50072">
    <property type="entry name" value="CSA_PPIASE_2"/>
    <property type="match status" value="1"/>
</dbReference>
<dbReference type="Pfam" id="PF00160">
    <property type="entry name" value="Pro_isomerase"/>
    <property type="match status" value="1"/>
</dbReference>
<dbReference type="InterPro" id="IPR029000">
    <property type="entry name" value="Cyclophilin-like_dom_sf"/>
</dbReference>
<dbReference type="GO" id="GO:0071013">
    <property type="term" value="C:catalytic step 2 spliceosome"/>
    <property type="evidence" value="ECO:0007669"/>
    <property type="project" value="TreeGrafter"/>
</dbReference>
<keyword evidence="2" id="KW-0697">Rotamase</keyword>
<comment type="catalytic activity">
    <reaction evidence="1 2">
        <text>[protein]-peptidylproline (omega=180) = [protein]-peptidylproline (omega=0)</text>
        <dbReference type="Rhea" id="RHEA:16237"/>
        <dbReference type="Rhea" id="RHEA-COMP:10747"/>
        <dbReference type="Rhea" id="RHEA-COMP:10748"/>
        <dbReference type="ChEBI" id="CHEBI:83833"/>
        <dbReference type="ChEBI" id="CHEBI:83834"/>
        <dbReference type="EC" id="5.2.1.8"/>
    </reaction>
</comment>
<protein>
    <recommendedName>
        <fullName evidence="2">Peptidyl-prolyl cis-trans isomerase</fullName>
        <shortName evidence="2">PPIase</shortName>
        <ecNumber evidence="2">5.2.1.8</ecNumber>
    </recommendedName>
</protein>
<feature type="chain" id="PRO_5034642231" description="Peptidyl-prolyl cis-trans isomerase" evidence="2">
    <location>
        <begin position="24"/>
        <end position="137"/>
    </location>
</feature>
<reference evidence="4" key="1">
    <citation type="submission" date="2025-08" db="UniProtKB">
        <authorList>
            <consortium name="Ensembl"/>
        </authorList>
    </citation>
    <scope>IDENTIFICATION</scope>
</reference>
<proteinExistence type="inferred from homology"/>
<name>A0A8C2DSQ3_CYPCA</name>
<evidence type="ECO:0000256" key="2">
    <source>
        <dbReference type="RuleBase" id="RU363019"/>
    </source>
</evidence>
<dbReference type="Gene3D" id="2.40.100.10">
    <property type="entry name" value="Cyclophilin-like"/>
    <property type="match status" value="1"/>
</dbReference>
<keyword evidence="2" id="KW-0732">Signal</keyword>
<feature type="domain" description="PPIase cyclophilin-type" evidence="3">
    <location>
        <begin position="18"/>
        <end position="130"/>
    </location>
</feature>
<dbReference type="AlphaFoldDB" id="A0A8C2DSQ3"/>
<dbReference type="PANTHER" id="PTHR45625:SF2">
    <property type="entry name" value="PEPTIDYL-PROLYL CIS-TRANS ISOMERASE-LIKE 3"/>
    <property type="match status" value="1"/>
</dbReference>
<evidence type="ECO:0000256" key="1">
    <source>
        <dbReference type="ARBA" id="ARBA00000971"/>
    </source>
</evidence>
<comment type="similarity">
    <text evidence="2">Belongs to the cyclophilin-type PPIase family.</text>
</comment>